<reference evidence="1" key="1">
    <citation type="journal article" date="2013" name="Environ. Microbiol.">
        <title>Microbiota from the distal guts of lean and obese adolescents exhibit partial functional redundancy besides clear differences in community structure.</title>
        <authorList>
            <person name="Ferrer M."/>
            <person name="Ruiz A."/>
            <person name="Lanza F."/>
            <person name="Haange S.B."/>
            <person name="Oberbach A."/>
            <person name="Till H."/>
            <person name="Bargiela R."/>
            <person name="Campoy C."/>
            <person name="Segura M.T."/>
            <person name="Richter M."/>
            <person name="von Bergen M."/>
            <person name="Seifert J."/>
            <person name="Suarez A."/>
        </authorList>
    </citation>
    <scope>NUCLEOTIDE SEQUENCE</scope>
</reference>
<protein>
    <submittedName>
        <fullName evidence="1">Uncharacterized protein</fullName>
    </submittedName>
</protein>
<gene>
    <name evidence="1" type="ORF">OBE_08994</name>
</gene>
<organism evidence="1">
    <name type="scientific">human gut metagenome</name>
    <dbReference type="NCBI Taxonomy" id="408170"/>
    <lineage>
        <taxon>unclassified sequences</taxon>
        <taxon>metagenomes</taxon>
        <taxon>organismal metagenomes</taxon>
    </lineage>
</organism>
<accession>K1SS33</accession>
<dbReference type="EMBL" id="AJWZ01006220">
    <property type="protein sequence ID" value="EKC60403.1"/>
    <property type="molecule type" value="Genomic_DNA"/>
</dbReference>
<evidence type="ECO:0000313" key="1">
    <source>
        <dbReference type="EMBL" id="EKC60403.1"/>
    </source>
</evidence>
<comment type="caution">
    <text evidence="1">The sequence shown here is derived from an EMBL/GenBank/DDBJ whole genome shotgun (WGS) entry which is preliminary data.</text>
</comment>
<name>K1SS33_9ZZZZ</name>
<sequence>MSFIKNIESDVGISYLVASSSKEVFTQQMKLIL</sequence>
<proteinExistence type="predicted"/>
<dbReference type="AlphaFoldDB" id="K1SS33"/>